<dbReference type="GeneID" id="20209080"/>
<dbReference type="KEGG" id="hro:HELRODRAFT_183534"/>
<organism evidence="2 3">
    <name type="scientific">Helobdella robusta</name>
    <name type="common">Californian leech</name>
    <dbReference type="NCBI Taxonomy" id="6412"/>
    <lineage>
        <taxon>Eukaryota</taxon>
        <taxon>Metazoa</taxon>
        <taxon>Spiralia</taxon>
        <taxon>Lophotrochozoa</taxon>
        <taxon>Annelida</taxon>
        <taxon>Clitellata</taxon>
        <taxon>Hirudinea</taxon>
        <taxon>Rhynchobdellida</taxon>
        <taxon>Glossiphoniidae</taxon>
        <taxon>Helobdella</taxon>
    </lineage>
</organism>
<dbReference type="InterPro" id="IPR036910">
    <property type="entry name" value="HMG_box_dom_sf"/>
</dbReference>
<proteinExistence type="predicted"/>
<reference evidence="2" key="3">
    <citation type="submission" date="2015-06" db="UniProtKB">
        <authorList>
            <consortium name="EnsemblMetazoa"/>
        </authorList>
    </citation>
    <scope>IDENTIFICATION</scope>
</reference>
<dbReference type="Proteomes" id="UP000015101">
    <property type="component" value="Unassembled WGS sequence"/>
</dbReference>
<dbReference type="CDD" id="cd00084">
    <property type="entry name" value="HMG-box_SF"/>
    <property type="match status" value="1"/>
</dbReference>
<reference evidence="1 3" key="2">
    <citation type="journal article" date="2013" name="Nature">
        <title>Insights into bilaterian evolution from three spiralian genomes.</title>
        <authorList>
            <person name="Simakov O."/>
            <person name="Marletaz F."/>
            <person name="Cho S.J."/>
            <person name="Edsinger-Gonzales E."/>
            <person name="Havlak P."/>
            <person name="Hellsten U."/>
            <person name="Kuo D.H."/>
            <person name="Larsson T."/>
            <person name="Lv J."/>
            <person name="Arendt D."/>
            <person name="Savage R."/>
            <person name="Osoegawa K."/>
            <person name="de Jong P."/>
            <person name="Grimwood J."/>
            <person name="Chapman J.A."/>
            <person name="Shapiro H."/>
            <person name="Aerts A."/>
            <person name="Otillar R.P."/>
            <person name="Terry A.Y."/>
            <person name="Boore J.L."/>
            <person name="Grigoriev I.V."/>
            <person name="Lindberg D.R."/>
            <person name="Seaver E.C."/>
            <person name="Weisblat D.A."/>
            <person name="Putnam N.H."/>
            <person name="Rokhsar D.S."/>
        </authorList>
    </citation>
    <scope>NUCLEOTIDE SEQUENCE</scope>
</reference>
<dbReference type="InParanoid" id="T1FJT1"/>
<dbReference type="SUPFAM" id="SSF47095">
    <property type="entry name" value="HMG-box"/>
    <property type="match status" value="1"/>
</dbReference>
<evidence type="ECO:0000313" key="3">
    <source>
        <dbReference type="Proteomes" id="UP000015101"/>
    </source>
</evidence>
<dbReference type="HOGENOM" id="CLU_2280390_0_0_1"/>
<dbReference type="EMBL" id="KB095859">
    <property type="protein sequence ID" value="ESO10505.1"/>
    <property type="molecule type" value="Genomic_DNA"/>
</dbReference>
<dbReference type="EnsemblMetazoa" id="HelroT183534">
    <property type="protein sequence ID" value="HelroP183534"/>
    <property type="gene ID" value="HelroG183534"/>
</dbReference>
<dbReference type="EMBL" id="AMQM01008838">
    <property type="status" value="NOT_ANNOTATED_CDS"/>
    <property type="molecule type" value="Genomic_DNA"/>
</dbReference>
<keyword evidence="3" id="KW-1185">Reference proteome</keyword>
<evidence type="ECO:0000313" key="1">
    <source>
        <dbReference type="EMBL" id="ESO10505.1"/>
    </source>
</evidence>
<name>T1FJT1_HELRO</name>
<gene>
    <name evidence="2" type="primary">20209080</name>
    <name evidence="1" type="ORF">HELRODRAFT_183534</name>
</gene>
<dbReference type="RefSeq" id="XP_009011383.1">
    <property type="nucleotide sequence ID" value="XM_009013135.1"/>
</dbReference>
<dbReference type="AlphaFoldDB" id="T1FJT1"/>
<sequence length="102" mass="11740">MEMFTHTEMFGDSNSTDTQLMRTKVKPGITNMHSITMPCQQFPTMPVTKVAKELGRKKNWKNKENYQTMAAEDKERYELEKTSIISALDSIVAFDGFQAKKQ</sequence>
<dbReference type="Gene3D" id="1.10.30.10">
    <property type="entry name" value="High mobility group box domain"/>
    <property type="match status" value="1"/>
</dbReference>
<accession>T1FJT1</accession>
<evidence type="ECO:0000313" key="2">
    <source>
        <dbReference type="EnsemblMetazoa" id="HelroP183534"/>
    </source>
</evidence>
<reference evidence="3" key="1">
    <citation type="submission" date="2012-12" db="EMBL/GenBank/DDBJ databases">
        <authorList>
            <person name="Hellsten U."/>
            <person name="Grimwood J."/>
            <person name="Chapman J.A."/>
            <person name="Shapiro H."/>
            <person name="Aerts A."/>
            <person name="Otillar R.P."/>
            <person name="Terry A.Y."/>
            <person name="Boore J.L."/>
            <person name="Simakov O."/>
            <person name="Marletaz F."/>
            <person name="Cho S.-J."/>
            <person name="Edsinger-Gonzales E."/>
            <person name="Havlak P."/>
            <person name="Kuo D.-H."/>
            <person name="Larsson T."/>
            <person name="Lv J."/>
            <person name="Arendt D."/>
            <person name="Savage R."/>
            <person name="Osoegawa K."/>
            <person name="de Jong P."/>
            <person name="Lindberg D.R."/>
            <person name="Seaver E.C."/>
            <person name="Weisblat D.A."/>
            <person name="Putnam N.H."/>
            <person name="Grigoriev I.V."/>
            <person name="Rokhsar D.S."/>
        </authorList>
    </citation>
    <scope>NUCLEOTIDE SEQUENCE</scope>
</reference>
<protein>
    <submittedName>
        <fullName evidence="1 2">Uncharacterized protein</fullName>
    </submittedName>
</protein>
<dbReference type="CTD" id="20209080"/>